<dbReference type="InterPro" id="IPR051918">
    <property type="entry name" value="STPP_CPPED1"/>
</dbReference>
<evidence type="ECO:0000313" key="1">
    <source>
        <dbReference type="EMBL" id="PST83948.1"/>
    </source>
</evidence>
<dbReference type="Proteomes" id="UP000240912">
    <property type="component" value="Unassembled WGS sequence"/>
</dbReference>
<comment type="caution">
    <text evidence="1">The sequence shown here is derived from an EMBL/GenBank/DDBJ whole genome shotgun (WGS) entry which is preliminary data.</text>
</comment>
<sequence>MKIFLFDRFKIPGGIRAIAGRLLLFVFLLSLSPGRLSRAARSETPATFTVVVLPDTQNYIQNLRRIANRQMFREQVDWIVANRRSRNIVYVTQLGDLSQSINMAKGGHEETTARAISEERFRACDTIMRPLDAAGIPYGIAVGNHDQFPLAGDASGSSTALFHKWFVNQGGTRSRFDGKPWFGGTREAGNYDDHYDRFRAGGKAWIVIYLEFDDDQVNNTADDEARNGWALQLLKKYADHTAIVVTHNAGKLKQKAFSKQGQLIYDALKDQPNLVMLLGGHIANLNGDVNYFRTDRGALPPVRTYISDFQSLSPDGTTASVNGGNGYLRVMQFSVKENRVRVSTFSPYLEKRGQPNQFAGKGAHQFEKPIFGGAG</sequence>
<dbReference type="OrthoDB" id="9772095at2"/>
<dbReference type="EMBL" id="PYLS01000004">
    <property type="protein sequence ID" value="PST83948.1"/>
    <property type="molecule type" value="Genomic_DNA"/>
</dbReference>
<dbReference type="InterPro" id="IPR029052">
    <property type="entry name" value="Metallo-depent_PP-like"/>
</dbReference>
<dbReference type="Gene3D" id="3.60.21.10">
    <property type="match status" value="1"/>
</dbReference>
<protein>
    <submittedName>
        <fullName evidence="1">Uncharacterized protein</fullName>
    </submittedName>
</protein>
<accession>A0A2T3HNB5</accession>
<dbReference type="PANTHER" id="PTHR43143:SF5">
    <property type="entry name" value="SECRETED PROTEIN"/>
    <property type="match status" value="1"/>
</dbReference>
<dbReference type="SUPFAM" id="SSF56300">
    <property type="entry name" value="Metallo-dependent phosphatases"/>
    <property type="match status" value="1"/>
</dbReference>
<dbReference type="RefSeq" id="WP_107213883.1">
    <property type="nucleotide sequence ID" value="NZ_KZ686268.1"/>
</dbReference>
<organism evidence="1 2">
    <name type="scientific">Pedobacter yulinensis</name>
    <dbReference type="NCBI Taxonomy" id="2126353"/>
    <lineage>
        <taxon>Bacteria</taxon>
        <taxon>Pseudomonadati</taxon>
        <taxon>Bacteroidota</taxon>
        <taxon>Sphingobacteriia</taxon>
        <taxon>Sphingobacteriales</taxon>
        <taxon>Sphingobacteriaceae</taxon>
        <taxon>Pedobacter</taxon>
    </lineage>
</organism>
<reference evidence="1 2" key="1">
    <citation type="submission" date="2018-03" db="EMBL/GenBank/DDBJ databases">
        <authorList>
            <person name="Keele B.F."/>
        </authorList>
    </citation>
    <scope>NUCLEOTIDE SEQUENCE [LARGE SCALE GENOMIC DNA]</scope>
    <source>
        <strain evidence="1 2">YL28-9</strain>
    </source>
</reference>
<keyword evidence="2" id="KW-1185">Reference proteome</keyword>
<name>A0A2T3HNB5_9SPHI</name>
<evidence type="ECO:0000313" key="2">
    <source>
        <dbReference type="Proteomes" id="UP000240912"/>
    </source>
</evidence>
<gene>
    <name evidence="1" type="ORF">C7T94_04175</name>
</gene>
<dbReference type="AlphaFoldDB" id="A0A2T3HNB5"/>
<dbReference type="PANTHER" id="PTHR43143">
    <property type="entry name" value="METALLOPHOSPHOESTERASE, CALCINEURIN SUPERFAMILY"/>
    <property type="match status" value="1"/>
</dbReference>
<proteinExistence type="predicted"/>